<gene>
    <name evidence="1" type="ORF">HanXRQr2_Chr10g0426561</name>
</gene>
<dbReference type="EMBL" id="MNCJ02000325">
    <property type="protein sequence ID" value="KAF5785262.1"/>
    <property type="molecule type" value="Genomic_DNA"/>
</dbReference>
<dbReference type="Gramene" id="mRNA:HanXRQr2_Chr10g0426561">
    <property type="protein sequence ID" value="mRNA:HanXRQr2_Chr10g0426561"/>
    <property type="gene ID" value="HanXRQr2_Chr10g0426561"/>
</dbReference>
<evidence type="ECO:0000313" key="1">
    <source>
        <dbReference type="EMBL" id="KAF5785262.1"/>
    </source>
</evidence>
<proteinExistence type="predicted"/>
<name>A0A9K3HVC9_HELAN</name>
<reference evidence="1" key="2">
    <citation type="submission" date="2020-06" db="EMBL/GenBank/DDBJ databases">
        <title>Helianthus annuus Genome sequencing and assembly Release 2.</title>
        <authorList>
            <person name="Gouzy J."/>
            <person name="Langlade N."/>
            <person name="Munos S."/>
        </authorList>
    </citation>
    <scope>NUCLEOTIDE SEQUENCE</scope>
    <source>
        <tissue evidence="1">Leaves</tissue>
    </source>
</reference>
<protein>
    <submittedName>
        <fullName evidence="1">Uncharacterized protein</fullName>
    </submittedName>
</protein>
<dbReference type="Pfam" id="PF14009">
    <property type="entry name" value="PADRE"/>
    <property type="match status" value="1"/>
</dbReference>
<accession>A0A9K3HVC9</accession>
<comment type="caution">
    <text evidence="1">The sequence shown here is derived from an EMBL/GenBank/DDBJ whole genome shotgun (WGS) entry which is preliminary data.</text>
</comment>
<organism evidence="1 2">
    <name type="scientific">Helianthus annuus</name>
    <name type="common">Common sunflower</name>
    <dbReference type="NCBI Taxonomy" id="4232"/>
    <lineage>
        <taxon>Eukaryota</taxon>
        <taxon>Viridiplantae</taxon>
        <taxon>Streptophyta</taxon>
        <taxon>Embryophyta</taxon>
        <taxon>Tracheophyta</taxon>
        <taxon>Spermatophyta</taxon>
        <taxon>Magnoliopsida</taxon>
        <taxon>eudicotyledons</taxon>
        <taxon>Gunneridae</taxon>
        <taxon>Pentapetalae</taxon>
        <taxon>asterids</taxon>
        <taxon>campanulids</taxon>
        <taxon>Asterales</taxon>
        <taxon>Asteraceae</taxon>
        <taxon>Asteroideae</taxon>
        <taxon>Heliantheae alliance</taxon>
        <taxon>Heliantheae</taxon>
        <taxon>Helianthus</taxon>
    </lineage>
</organism>
<sequence>MGNFTSCFKPNIHSAKLIDCDGNLRHIKVPITAAEIMLLEQPGYLVCPVVDDLGSVFRLSALRADQVLNSFVMEAELVMLRSGCGKVKRVKRRRRAKVLPEEKTGGDGESSGENMEILEEGFNTGQRVCGSPLWKPVLETIYE</sequence>
<dbReference type="Proteomes" id="UP000215914">
    <property type="component" value="Unassembled WGS sequence"/>
</dbReference>
<dbReference type="InterPro" id="IPR025322">
    <property type="entry name" value="PADRE_dom"/>
</dbReference>
<reference evidence="1" key="1">
    <citation type="journal article" date="2017" name="Nature">
        <title>The sunflower genome provides insights into oil metabolism, flowering and Asterid evolution.</title>
        <authorList>
            <person name="Badouin H."/>
            <person name="Gouzy J."/>
            <person name="Grassa C.J."/>
            <person name="Murat F."/>
            <person name="Staton S.E."/>
            <person name="Cottret L."/>
            <person name="Lelandais-Briere C."/>
            <person name="Owens G.L."/>
            <person name="Carrere S."/>
            <person name="Mayjonade B."/>
            <person name="Legrand L."/>
            <person name="Gill N."/>
            <person name="Kane N.C."/>
            <person name="Bowers J.E."/>
            <person name="Hubner S."/>
            <person name="Bellec A."/>
            <person name="Berard A."/>
            <person name="Berges H."/>
            <person name="Blanchet N."/>
            <person name="Boniface M.C."/>
            <person name="Brunel D."/>
            <person name="Catrice O."/>
            <person name="Chaidir N."/>
            <person name="Claudel C."/>
            <person name="Donnadieu C."/>
            <person name="Faraut T."/>
            <person name="Fievet G."/>
            <person name="Helmstetter N."/>
            <person name="King M."/>
            <person name="Knapp S.J."/>
            <person name="Lai Z."/>
            <person name="Le Paslier M.C."/>
            <person name="Lippi Y."/>
            <person name="Lorenzon L."/>
            <person name="Mandel J.R."/>
            <person name="Marage G."/>
            <person name="Marchand G."/>
            <person name="Marquand E."/>
            <person name="Bret-Mestries E."/>
            <person name="Morien E."/>
            <person name="Nambeesan S."/>
            <person name="Nguyen T."/>
            <person name="Pegot-Espagnet P."/>
            <person name="Pouilly N."/>
            <person name="Raftis F."/>
            <person name="Sallet E."/>
            <person name="Schiex T."/>
            <person name="Thomas J."/>
            <person name="Vandecasteele C."/>
            <person name="Vares D."/>
            <person name="Vear F."/>
            <person name="Vautrin S."/>
            <person name="Crespi M."/>
            <person name="Mangin B."/>
            <person name="Burke J.M."/>
            <person name="Salse J."/>
            <person name="Munos S."/>
            <person name="Vincourt P."/>
            <person name="Rieseberg L.H."/>
            <person name="Langlade N.B."/>
        </authorList>
    </citation>
    <scope>NUCLEOTIDE SEQUENCE</scope>
    <source>
        <tissue evidence="1">Leaves</tissue>
    </source>
</reference>
<keyword evidence="2" id="KW-1185">Reference proteome</keyword>
<evidence type="ECO:0000313" key="2">
    <source>
        <dbReference type="Proteomes" id="UP000215914"/>
    </source>
</evidence>
<dbReference type="AlphaFoldDB" id="A0A9K3HVC9"/>